<dbReference type="InterPro" id="IPR020816">
    <property type="entry name" value="Histone-like_DNA-bd_CS"/>
</dbReference>
<sequence length="175" mass="18443">MRKGGDAQQGEVTLRSAAPGGLRRWNLNVHDSLRRRTLHAQHSSRSREPGFCVKASCSCVPIARRCADRVGWRHHHSLNEEKAMNKQELVDAVAAKTGATKAAAADTLDALIATITAAVTQGDTVQLIGFGSFSTGARAARVGRNPATGAEIQIAAAKTVKFTAGKAFKDAVNGA</sequence>
<evidence type="ECO:0000313" key="5">
    <source>
        <dbReference type="EMBL" id="MFM0005084.1"/>
    </source>
</evidence>
<proteinExistence type="inferred from homology"/>
<dbReference type="Pfam" id="PF00216">
    <property type="entry name" value="Bac_DNA_binding"/>
    <property type="match status" value="1"/>
</dbReference>
<keyword evidence="2" id="KW-0226">DNA condensation</keyword>
<dbReference type="PROSITE" id="PS00045">
    <property type="entry name" value="HISTONE_LIKE"/>
    <property type="match status" value="1"/>
</dbReference>
<dbReference type="SUPFAM" id="SSF47729">
    <property type="entry name" value="IHF-like DNA-binding proteins"/>
    <property type="match status" value="1"/>
</dbReference>
<protein>
    <submittedName>
        <fullName evidence="5">HU family DNA-binding protein</fullName>
    </submittedName>
</protein>
<dbReference type="SMART" id="SM00411">
    <property type="entry name" value="BHL"/>
    <property type="match status" value="1"/>
</dbReference>
<comment type="caution">
    <text evidence="5">The sequence shown here is derived from an EMBL/GenBank/DDBJ whole genome shotgun (WGS) entry which is preliminary data.</text>
</comment>
<dbReference type="CDD" id="cd13831">
    <property type="entry name" value="HU"/>
    <property type="match status" value="1"/>
</dbReference>
<dbReference type="EMBL" id="JAQQEZ010000026">
    <property type="protein sequence ID" value="MFM0005084.1"/>
    <property type="molecule type" value="Genomic_DNA"/>
</dbReference>
<dbReference type="InterPro" id="IPR000119">
    <property type="entry name" value="Hist_DNA-bd"/>
</dbReference>
<keyword evidence="3 5" id="KW-0238">DNA-binding</keyword>
<comment type="similarity">
    <text evidence="1 4">Belongs to the bacterial histone-like protein family.</text>
</comment>
<reference evidence="5 6" key="1">
    <citation type="journal article" date="2024" name="Chem. Sci.">
        <title>Discovery of megapolipeptins by genome mining of a Burkholderiales bacteria collection.</title>
        <authorList>
            <person name="Paulo B.S."/>
            <person name="Recchia M.J.J."/>
            <person name="Lee S."/>
            <person name="Fergusson C.H."/>
            <person name="Romanowski S.B."/>
            <person name="Hernandez A."/>
            <person name="Krull N."/>
            <person name="Liu D.Y."/>
            <person name="Cavanagh H."/>
            <person name="Bos A."/>
            <person name="Gray C.A."/>
            <person name="Murphy B.T."/>
            <person name="Linington R.G."/>
            <person name="Eustaquio A.S."/>
        </authorList>
    </citation>
    <scope>NUCLEOTIDE SEQUENCE [LARGE SCALE GENOMIC DNA]</scope>
    <source>
        <strain evidence="5 6">RL17-350-BIC-A</strain>
    </source>
</reference>
<dbReference type="InterPro" id="IPR010992">
    <property type="entry name" value="IHF-like_DNA-bd_dom_sf"/>
</dbReference>
<evidence type="ECO:0000256" key="2">
    <source>
        <dbReference type="ARBA" id="ARBA00023067"/>
    </source>
</evidence>
<keyword evidence="6" id="KW-1185">Reference proteome</keyword>
<dbReference type="RefSeq" id="WP_408179942.1">
    <property type="nucleotide sequence ID" value="NZ_JAQQEZ010000026.1"/>
</dbReference>
<evidence type="ECO:0000313" key="6">
    <source>
        <dbReference type="Proteomes" id="UP001629230"/>
    </source>
</evidence>
<evidence type="ECO:0000256" key="3">
    <source>
        <dbReference type="ARBA" id="ARBA00023125"/>
    </source>
</evidence>
<dbReference type="PRINTS" id="PR01727">
    <property type="entry name" value="DNABINDINGHU"/>
</dbReference>
<dbReference type="PANTHER" id="PTHR33175:SF3">
    <property type="entry name" value="DNA-BINDING PROTEIN HU-BETA"/>
    <property type="match status" value="1"/>
</dbReference>
<name>A0ABW9AY98_9BURK</name>
<gene>
    <name evidence="5" type="ORF">PQR57_29245</name>
</gene>
<dbReference type="Gene3D" id="4.10.520.10">
    <property type="entry name" value="IHF-like DNA-binding proteins"/>
    <property type="match status" value="1"/>
</dbReference>
<accession>A0ABW9AY98</accession>
<organism evidence="5 6">
    <name type="scientific">Paraburkholderia dipogonis</name>
    <dbReference type="NCBI Taxonomy" id="1211383"/>
    <lineage>
        <taxon>Bacteria</taxon>
        <taxon>Pseudomonadati</taxon>
        <taxon>Pseudomonadota</taxon>
        <taxon>Betaproteobacteria</taxon>
        <taxon>Burkholderiales</taxon>
        <taxon>Burkholderiaceae</taxon>
        <taxon>Paraburkholderia</taxon>
    </lineage>
</organism>
<evidence type="ECO:0000256" key="1">
    <source>
        <dbReference type="ARBA" id="ARBA00010529"/>
    </source>
</evidence>
<dbReference type="GO" id="GO:0003677">
    <property type="term" value="F:DNA binding"/>
    <property type="evidence" value="ECO:0007669"/>
    <property type="project" value="UniProtKB-KW"/>
</dbReference>
<dbReference type="PANTHER" id="PTHR33175">
    <property type="entry name" value="DNA-BINDING PROTEIN HU"/>
    <property type="match status" value="1"/>
</dbReference>
<evidence type="ECO:0000256" key="4">
    <source>
        <dbReference type="RuleBase" id="RU003939"/>
    </source>
</evidence>
<dbReference type="Proteomes" id="UP001629230">
    <property type="component" value="Unassembled WGS sequence"/>
</dbReference>